<evidence type="ECO:0000256" key="11">
    <source>
        <dbReference type="ARBA" id="ARBA00023049"/>
    </source>
</evidence>
<dbReference type="PANTHER" id="PTHR12147:SF58">
    <property type="entry name" value="VACUOLAR MEMBRANE PROTEASE"/>
    <property type="match status" value="1"/>
</dbReference>
<dbReference type="GO" id="GO:0008235">
    <property type="term" value="F:metalloexopeptidase activity"/>
    <property type="evidence" value="ECO:0007669"/>
    <property type="project" value="InterPro"/>
</dbReference>
<keyword evidence="18" id="KW-1185">Reference proteome</keyword>
<keyword evidence="10 15" id="KW-1133">Transmembrane helix</keyword>
<feature type="compositionally biased region" description="Acidic residues" evidence="14">
    <location>
        <begin position="17"/>
        <end position="66"/>
    </location>
</feature>
<keyword evidence="12" id="KW-0325">Glycoprotein</keyword>
<comment type="caution">
    <text evidence="17">The sequence shown here is derived from an EMBL/GenBank/DDBJ whole genome shotgun (WGS) entry which is preliminary data.</text>
</comment>
<feature type="region of interest" description="Disordered" evidence="14">
    <location>
        <begin position="1"/>
        <end position="83"/>
    </location>
</feature>
<dbReference type="PANTHER" id="PTHR12147">
    <property type="entry name" value="METALLOPEPTIDASE M28 FAMILY MEMBER"/>
    <property type="match status" value="1"/>
</dbReference>
<keyword evidence="9 13" id="KW-0862">Zinc</keyword>
<evidence type="ECO:0000256" key="2">
    <source>
        <dbReference type="ARBA" id="ARBA00003273"/>
    </source>
</evidence>
<feature type="domain" description="Peptidase M28" evidence="16">
    <location>
        <begin position="243"/>
        <end position="434"/>
    </location>
</feature>
<dbReference type="GO" id="GO:0006508">
    <property type="term" value="P:proteolysis"/>
    <property type="evidence" value="ECO:0007669"/>
    <property type="project" value="UniProtKB-KW"/>
</dbReference>
<organism evidence="17 18">
    <name type="scientific">Physocladia obscura</name>
    <dbReference type="NCBI Taxonomy" id="109957"/>
    <lineage>
        <taxon>Eukaryota</taxon>
        <taxon>Fungi</taxon>
        <taxon>Fungi incertae sedis</taxon>
        <taxon>Chytridiomycota</taxon>
        <taxon>Chytridiomycota incertae sedis</taxon>
        <taxon>Chytridiomycetes</taxon>
        <taxon>Chytridiales</taxon>
        <taxon>Chytriomycetaceae</taxon>
        <taxon>Physocladia</taxon>
    </lineage>
</organism>
<dbReference type="Pfam" id="PF04389">
    <property type="entry name" value="Peptidase_M28"/>
    <property type="match status" value="1"/>
</dbReference>
<dbReference type="SUPFAM" id="SSF53187">
    <property type="entry name" value="Zn-dependent exopeptidases"/>
    <property type="match status" value="1"/>
</dbReference>
<evidence type="ECO:0000259" key="16">
    <source>
        <dbReference type="Pfam" id="PF04389"/>
    </source>
</evidence>
<evidence type="ECO:0000256" key="8">
    <source>
        <dbReference type="ARBA" id="ARBA00022801"/>
    </source>
</evidence>
<sequence>MADSGNGGGRPRVSFAAEDEGVDAAATDENDNDENNAENNEEDEIRGDTENENESDADADDDDEFGDNYGGSNTAGNNVGNVTVSSNGNSGGAFTAFASGHEVAPLLGGRVRIRRQTQTLASAQSQSVSALVAILAPLFAFALWATLRARFALPLRVLTLQDSIDQGKFAGLEAWRHVEAITNSSHSFNSNANLQVRSYIVESISLFQRLAVERGLPDNYISVSSDSINMTTDDGLIWYESNNVLVKISPVKSAISEKSLLLSAHFDSQTVAKGVVDNGIAVGVALELIRTLIYNPSLEHPLVVNFNNGEELFLLGAGAFTLHPWFKNIAGFVNLDGTGSAPGARSMLLRTNSFELLNEWKKSTPYPHASIIFNNIISKVPSDTDYRVYAGFGTLQGVDVAFYSYRYQYHTPDDSTEYSWPISAQHLGDNVLSAVIGICNSTTLDILEPAVTIQHPITDLLPIPDLVYYDIFSRLVISTGWQFRFVIYSIFIAVIGWTTIKTLRETYRIGSRRFLQRFVRPSGEAFALVLFGFAWIVLTTYAISKLKEFVNPGSSYGMPILNLIWVIAWVFGNLAYLPKIWPIIGEFLLLRKRTVRPSTRVLSQARYFSSNSDTIAGPRVRQTFSNLSIRGGHLQSARQTSRGPPLEKWLPYGLLAFWILLLVPTLFFSLRGYNGLFFVAHWSFYSLVAVAFTEIVSPIALKWWREQWRHTTERSSNGWQYRLIKFYEKQIWGVQLAVSSFLPGLLTIDIIEQFAISLPASFQTARKTLLAEVLLIVFFVPYSFTQSWNISTAQTATTSTVGITFRNGIHAPLAKIAQSLEKVHSSATCNLETKSCSFKNLPQEHLPIVFPASSNNSLAAMKLISLKIDSRREVENGIYELRGEFTGVPGSRVCTLEAGIANSQDDPVFAIYIDPPGSPSLASRWVLEATGKRVDSTKRPGNFSGWNEVTVLRRDFRDGTEDGGMVVPFMVKFSGRGGSDLFDENGRRNLTVGCHLVEEEHAPFWWSLRTGLPAWMIPGAGKFGGVRILKTKFF</sequence>
<evidence type="ECO:0000256" key="9">
    <source>
        <dbReference type="ARBA" id="ARBA00022833"/>
    </source>
</evidence>
<evidence type="ECO:0000256" key="15">
    <source>
        <dbReference type="SAM" id="Phobius"/>
    </source>
</evidence>
<protein>
    <recommendedName>
        <fullName evidence="13">Peptide hydrolase</fullName>
        <ecNumber evidence="13">3.4.-.-</ecNumber>
    </recommendedName>
</protein>
<evidence type="ECO:0000256" key="10">
    <source>
        <dbReference type="ARBA" id="ARBA00022989"/>
    </source>
</evidence>
<feature type="transmembrane region" description="Helical" evidence="15">
    <location>
        <begin position="682"/>
        <end position="704"/>
    </location>
</feature>
<dbReference type="GO" id="GO:0046872">
    <property type="term" value="F:metal ion binding"/>
    <property type="evidence" value="ECO:0007669"/>
    <property type="project" value="UniProtKB-KW"/>
</dbReference>
<feature type="transmembrane region" description="Helical" evidence="15">
    <location>
        <begin position="563"/>
        <end position="590"/>
    </location>
</feature>
<comment type="subcellular location">
    <subcellularLocation>
        <location evidence="3">Vacuole membrane</location>
        <topology evidence="3">Multi-pass membrane protein</topology>
    </subcellularLocation>
</comment>
<proteinExistence type="inferred from homology"/>
<evidence type="ECO:0000256" key="5">
    <source>
        <dbReference type="ARBA" id="ARBA00022554"/>
    </source>
</evidence>
<evidence type="ECO:0000313" key="18">
    <source>
        <dbReference type="Proteomes" id="UP001211907"/>
    </source>
</evidence>
<dbReference type="EC" id="3.4.-.-" evidence="13"/>
<evidence type="ECO:0000256" key="13">
    <source>
        <dbReference type="RuleBase" id="RU361240"/>
    </source>
</evidence>
<feature type="transmembrane region" description="Helical" evidence="15">
    <location>
        <begin position="128"/>
        <end position="147"/>
    </location>
</feature>
<accession>A0AAD5T2L3</accession>
<dbReference type="Gene3D" id="3.40.630.10">
    <property type="entry name" value="Zn peptidases"/>
    <property type="match status" value="1"/>
</dbReference>
<feature type="compositionally biased region" description="Low complexity" evidence="14">
    <location>
        <begin position="70"/>
        <end position="83"/>
    </location>
</feature>
<reference evidence="17" key="1">
    <citation type="submission" date="2020-05" db="EMBL/GenBank/DDBJ databases">
        <title>Phylogenomic resolution of chytrid fungi.</title>
        <authorList>
            <person name="Stajich J.E."/>
            <person name="Amses K."/>
            <person name="Simmons R."/>
            <person name="Seto K."/>
            <person name="Myers J."/>
            <person name="Bonds A."/>
            <person name="Quandt C.A."/>
            <person name="Barry K."/>
            <person name="Liu P."/>
            <person name="Grigoriev I."/>
            <person name="Longcore J.E."/>
            <person name="James T.Y."/>
        </authorList>
    </citation>
    <scope>NUCLEOTIDE SEQUENCE</scope>
    <source>
        <strain evidence="17">JEL0513</strain>
    </source>
</reference>
<evidence type="ECO:0000256" key="7">
    <source>
        <dbReference type="ARBA" id="ARBA00022692"/>
    </source>
</evidence>
<name>A0AAD5T2L3_9FUNG</name>
<keyword evidence="5" id="KW-0926">Vacuole</keyword>
<dbReference type="Proteomes" id="UP001211907">
    <property type="component" value="Unassembled WGS sequence"/>
</dbReference>
<keyword evidence="7 15" id="KW-0812">Transmembrane</keyword>
<feature type="transmembrane region" description="Helical" evidence="15">
    <location>
        <begin position="485"/>
        <end position="504"/>
    </location>
</feature>
<feature type="compositionally biased region" description="Gly residues" evidence="14">
    <location>
        <begin position="1"/>
        <end position="10"/>
    </location>
</feature>
<evidence type="ECO:0000256" key="14">
    <source>
        <dbReference type="SAM" id="MobiDB-lite"/>
    </source>
</evidence>
<dbReference type="InterPro" id="IPR045175">
    <property type="entry name" value="M28_fam"/>
</dbReference>
<evidence type="ECO:0000256" key="4">
    <source>
        <dbReference type="ARBA" id="ARBA00010918"/>
    </source>
</evidence>
<feature type="transmembrane region" description="Helical" evidence="15">
    <location>
        <begin position="649"/>
        <end position="670"/>
    </location>
</feature>
<evidence type="ECO:0000256" key="6">
    <source>
        <dbReference type="ARBA" id="ARBA00022670"/>
    </source>
</evidence>
<evidence type="ECO:0000256" key="12">
    <source>
        <dbReference type="ARBA" id="ARBA00023180"/>
    </source>
</evidence>
<evidence type="ECO:0000256" key="3">
    <source>
        <dbReference type="ARBA" id="ARBA00004128"/>
    </source>
</evidence>
<keyword evidence="13" id="KW-0479">Metal-binding</keyword>
<comment type="function">
    <text evidence="2">May be involved in vacuolar sorting and osmoregulation.</text>
</comment>
<comment type="similarity">
    <text evidence="4 13">Belongs to the peptidase M28 family.</text>
</comment>
<keyword evidence="6 13" id="KW-0645">Protease</keyword>
<comment type="cofactor">
    <cofactor evidence="1">
        <name>Zn(2+)</name>
        <dbReference type="ChEBI" id="CHEBI:29105"/>
    </cofactor>
</comment>
<feature type="transmembrane region" description="Helical" evidence="15">
    <location>
        <begin position="525"/>
        <end position="543"/>
    </location>
</feature>
<evidence type="ECO:0000256" key="1">
    <source>
        <dbReference type="ARBA" id="ARBA00001947"/>
    </source>
</evidence>
<dbReference type="GO" id="GO:0005774">
    <property type="term" value="C:vacuolar membrane"/>
    <property type="evidence" value="ECO:0007669"/>
    <property type="project" value="UniProtKB-SubCell"/>
</dbReference>
<keyword evidence="11" id="KW-0482">Metalloprotease</keyword>
<feature type="transmembrane region" description="Helical" evidence="15">
    <location>
        <begin position="768"/>
        <end position="784"/>
    </location>
</feature>
<evidence type="ECO:0000313" key="17">
    <source>
        <dbReference type="EMBL" id="KAJ3121726.1"/>
    </source>
</evidence>
<dbReference type="InterPro" id="IPR007484">
    <property type="entry name" value="Peptidase_M28"/>
</dbReference>
<keyword evidence="8 13" id="KW-0378">Hydrolase</keyword>
<gene>
    <name evidence="17" type="ORF">HK100_012262</name>
</gene>
<keyword evidence="15" id="KW-0472">Membrane</keyword>
<dbReference type="EMBL" id="JADGJH010000860">
    <property type="protein sequence ID" value="KAJ3121726.1"/>
    <property type="molecule type" value="Genomic_DNA"/>
</dbReference>
<dbReference type="AlphaFoldDB" id="A0AAD5T2L3"/>